<dbReference type="PANTHER" id="PTHR13743">
    <property type="entry name" value="BEIGE/BEACH-RELATED"/>
    <property type="match status" value="1"/>
</dbReference>
<dbReference type="Proteomes" id="UP001165063">
    <property type="component" value="Unassembled WGS sequence"/>
</dbReference>
<dbReference type="PROSITE" id="PS50082">
    <property type="entry name" value="WD_REPEATS_2"/>
    <property type="match status" value="1"/>
</dbReference>
<name>A0A9W6YZJ9_AMBMO</name>
<comment type="caution">
    <text evidence="2">The sequence shown here is derived from an EMBL/GenBank/DDBJ whole genome shotgun (WGS) entry which is preliminary data.</text>
</comment>
<dbReference type="PANTHER" id="PTHR13743:SF123">
    <property type="entry name" value="PROTEIN FAN"/>
    <property type="match status" value="1"/>
</dbReference>
<proteinExistence type="predicted"/>
<feature type="repeat" description="WD" evidence="1">
    <location>
        <begin position="114"/>
        <end position="155"/>
    </location>
</feature>
<dbReference type="Pfam" id="PF00400">
    <property type="entry name" value="WD40"/>
    <property type="match status" value="1"/>
</dbReference>
<dbReference type="SMART" id="SM00320">
    <property type="entry name" value="WD40"/>
    <property type="match status" value="3"/>
</dbReference>
<sequence length="321" mass="36072">MFDSTEHEWKSQGKFHRFNSKIEISKLRSNVLLINKQLVFEQLSIGSPITKIELLDDGNNEFVVGFANGTLSIYKLSFAAEKKMKLTQSQKLTSKFDKSGSAAFIRELDTIGILRCHGSAIKDIQYSSFFKTLVTLSADGELKLWNRLNNMLIRSFGEVTKCNLFSISSQFGFIAVVDFENNLIIFDSNGTEVTRLVLSRALSEPFVTAIQFAESCTKNKSYKFDNNSPWMNFNSNQQLIALGYSDGTIELYQVKLLFSKSEWKVELLRDFKTGKISTNGKGKGITALKVMLGVDLDGNGEQVGRLEMVAGDSGKKLFIWH</sequence>
<evidence type="ECO:0000313" key="2">
    <source>
        <dbReference type="EMBL" id="GMG55884.1"/>
    </source>
</evidence>
<evidence type="ECO:0000256" key="1">
    <source>
        <dbReference type="PROSITE-ProRule" id="PRU00221"/>
    </source>
</evidence>
<dbReference type="InterPro" id="IPR036322">
    <property type="entry name" value="WD40_repeat_dom_sf"/>
</dbReference>
<reference evidence="2" key="1">
    <citation type="submission" date="2023-04" db="EMBL/GenBank/DDBJ databases">
        <title>Ambrosiozyma monospora NBRC 1965.</title>
        <authorList>
            <person name="Ichikawa N."/>
            <person name="Sato H."/>
            <person name="Tonouchi N."/>
        </authorList>
    </citation>
    <scope>NUCLEOTIDE SEQUENCE</scope>
    <source>
        <strain evidence="2">NBRC 1965</strain>
    </source>
</reference>
<dbReference type="InterPro" id="IPR050865">
    <property type="entry name" value="BEACH_Domain"/>
</dbReference>
<dbReference type="InterPro" id="IPR015943">
    <property type="entry name" value="WD40/YVTN_repeat-like_dom_sf"/>
</dbReference>
<protein>
    <submittedName>
        <fullName evidence="2">Unnamed protein product</fullName>
    </submittedName>
</protein>
<keyword evidence="3" id="KW-1185">Reference proteome</keyword>
<keyword evidence="1" id="KW-0853">WD repeat</keyword>
<dbReference type="EMBL" id="BSXU01006446">
    <property type="protein sequence ID" value="GMG55884.1"/>
    <property type="molecule type" value="Genomic_DNA"/>
</dbReference>
<accession>A0A9W6YZJ9</accession>
<dbReference type="SUPFAM" id="SSF50978">
    <property type="entry name" value="WD40 repeat-like"/>
    <property type="match status" value="1"/>
</dbReference>
<dbReference type="AlphaFoldDB" id="A0A9W6YZJ9"/>
<gene>
    <name evidence="2" type="ORF">Amon01_000795300</name>
</gene>
<organism evidence="2 3">
    <name type="scientific">Ambrosiozyma monospora</name>
    <name type="common">Yeast</name>
    <name type="synonym">Endomycopsis monosporus</name>
    <dbReference type="NCBI Taxonomy" id="43982"/>
    <lineage>
        <taxon>Eukaryota</taxon>
        <taxon>Fungi</taxon>
        <taxon>Dikarya</taxon>
        <taxon>Ascomycota</taxon>
        <taxon>Saccharomycotina</taxon>
        <taxon>Pichiomycetes</taxon>
        <taxon>Pichiales</taxon>
        <taxon>Pichiaceae</taxon>
        <taxon>Ambrosiozyma</taxon>
    </lineage>
</organism>
<evidence type="ECO:0000313" key="3">
    <source>
        <dbReference type="Proteomes" id="UP001165063"/>
    </source>
</evidence>
<dbReference type="Gene3D" id="2.130.10.10">
    <property type="entry name" value="YVTN repeat-like/Quinoprotein amine dehydrogenase"/>
    <property type="match status" value="1"/>
</dbReference>
<dbReference type="OrthoDB" id="7668193at2759"/>
<dbReference type="InterPro" id="IPR001680">
    <property type="entry name" value="WD40_rpt"/>
</dbReference>
<dbReference type="PROSITE" id="PS50294">
    <property type="entry name" value="WD_REPEATS_REGION"/>
    <property type="match status" value="1"/>
</dbReference>